<dbReference type="PANTHER" id="PTHR33186">
    <property type="entry name" value="OS10G0136150 PROTEIN-RELATED"/>
    <property type="match status" value="1"/>
</dbReference>
<dbReference type="Gramene" id="TVU40724">
    <property type="protein sequence ID" value="TVU40724"/>
    <property type="gene ID" value="EJB05_14197"/>
</dbReference>
<comment type="caution">
    <text evidence="1">The sequence shown here is derived from an EMBL/GenBank/DDBJ whole genome shotgun (WGS) entry which is preliminary data.</text>
</comment>
<dbReference type="AlphaFoldDB" id="A0A5J9VZI6"/>
<gene>
    <name evidence="1" type="ORF">EJB05_14197</name>
</gene>
<dbReference type="EMBL" id="RWGY01000007">
    <property type="protein sequence ID" value="TVU40724.1"/>
    <property type="molecule type" value="Genomic_DNA"/>
</dbReference>
<accession>A0A5J9VZI6</accession>
<evidence type="ECO:0008006" key="3">
    <source>
        <dbReference type="Google" id="ProtNLM"/>
    </source>
</evidence>
<protein>
    <recommendedName>
        <fullName evidence="3">Cleavage/polyadenylation specificity factor A subunit N-terminal domain-containing protein</fullName>
    </recommendedName>
</protein>
<name>A0A5J9VZI6_9POAL</name>
<reference evidence="1 2" key="1">
    <citation type="journal article" date="2019" name="Sci. Rep.">
        <title>A high-quality genome of Eragrostis curvula grass provides insights into Poaceae evolution and supports new strategies to enhance forage quality.</title>
        <authorList>
            <person name="Carballo J."/>
            <person name="Santos B.A.C.M."/>
            <person name="Zappacosta D."/>
            <person name="Garbus I."/>
            <person name="Selva J.P."/>
            <person name="Gallo C.A."/>
            <person name="Diaz A."/>
            <person name="Albertini E."/>
            <person name="Caccamo M."/>
            <person name="Echenique V."/>
        </authorList>
    </citation>
    <scope>NUCLEOTIDE SEQUENCE [LARGE SCALE GENOMIC DNA]</scope>
    <source>
        <strain evidence="2">cv. Victoria</strain>
        <tissue evidence="1">Leaf</tissue>
    </source>
</reference>
<organism evidence="1 2">
    <name type="scientific">Eragrostis curvula</name>
    <name type="common">weeping love grass</name>
    <dbReference type="NCBI Taxonomy" id="38414"/>
    <lineage>
        <taxon>Eukaryota</taxon>
        <taxon>Viridiplantae</taxon>
        <taxon>Streptophyta</taxon>
        <taxon>Embryophyta</taxon>
        <taxon>Tracheophyta</taxon>
        <taxon>Spermatophyta</taxon>
        <taxon>Magnoliopsida</taxon>
        <taxon>Liliopsida</taxon>
        <taxon>Poales</taxon>
        <taxon>Poaceae</taxon>
        <taxon>PACMAD clade</taxon>
        <taxon>Chloridoideae</taxon>
        <taxon>Eragrostideae</taxon>
        <taxon>Eragrostidinae</taxon>
        <taxon>Eragrostis</taxon>
    </lineage>
</organism>
<dbReference type="Proteomes" id="UP000324897">
    <property type="component" value="Chromosome 4"/>
</dbReference>
<sequence>MFEILIAGVDSVDLPNIEKQATLVGNKLYFPATLRRSEERILEFDLEHSQLSSIDPPILRPTSSVLMPVDGGGLGFVCMYGSRLLLWARKAGLDGTLSWVLRSTFDLSGRFSLSEGPLDVVGYTDTEGLGAILLRTGTAVFKIDLNSRRIKKLSSCIITTCAVIPYTSFYTRDQAHSEKSSSENDWRKKRGFMRLRKYCTRRNIDKGER</sequence>
<dbReference type="OrthoDB" id="605137at2759"/>
<proteinExistence type="predicted"/>
<evidence type="ECO:0000313" key="1">
    <source>
        <dbReference type="EMBL" id="TVU40724.1"/>
    </source>
</evidence>
<evidence type="ECO:0000313" key="2">
    <source>
        <dbReference type="Proteomes" id="UP000324897"/>
    </source>
</evidence>
<keyword evidence="2" id="KW-1185">Reference proteome</keyword>
<dbReference type="PANTHER" id="PTHR33186:SF15">
    <property type="entry name" value="OS06G0249850 PROTEIN"/>
    <property type="match status" value="1"/>
</dbReference>